<dbReference type="AlphaFoldDB" id="A0AAE1GCX1"/>
<gene>
    <name evidence="1" type="ORF">Pcinc_008577</name>
</gene>
<dbReference type="EMBL" id="JAWQEG010000638">
    <property type="protein sequence ID" value="KAK3887313.1"/>
    <property type="molecule type" value="Genomic_DNA"/>
</dbReference>
<accession>A0AAE1GCX1</accession>
<evidence type="ECO:0000313" key="2">
    <source>
        <dbReference type="Proteomes" id="UP001286313"/>
    </source>
</evidence>
<organism evidence="1 2">
    <name type="scientific">Petrolisthes cinctipes</name>
    <name type="common">Flat porcelain crab</name>
    <dbReference type="NCBI Taxonomy" id="88211"/>
    <lineage>
        <taxon>Eukaryota</taxon>
        <taxon>Metazoa</taxon>
        <taxon>Ecdysozoa</taxon>
        <taxon>Arthropoda</taxon>
        <taxon>Crustacea</taxon>
        <taxon>Multicrustacea</taxon>
        <taxon>Malacostraca</taxon>
        <taxon>Eumalacostraca</taxon>
        <taxon>Eucarida</taxon>
        <taxon>Decapoda</taxon>
        <taxon>Pleocyemata</taxon>
        <taxon>Anomura</taxon>
        <taxon>Galatheoidea</taxon>
        <taxon>Porcellanidae</taxon>
        <taxon>Petrolisthes</taxon>
    </lineage>
</organism>
<reference evidence="1" key="1">
    <citation type="submission" date="2023-10" db="EMBL/GenBank/DDBJ databases">
        <title>Genome assemblies of two species of porcelain crab, Petrolisthes cinctipes and Petrolisthes manimaculis (Anomura: Porcellanidae).</title>
        <authorList>
            <person name="Angst P."/>
        </authorList>
    </citation>
    <scope>NUCLEOTIDE SEQUENCE</scope>
    <source>
        <strain evidence="1">PB745_01</strain>
        <tissue evidence="1">Gill</tissue>
    </source>
</reference>
<keyword evidence="2" id="KW-1185">Reference proteome</keyword>
<evidence type="ECO:0000313" key="1">
    <source>
        <dbReference type="EMBL" id="KAK3887313.1"/>
    </source>
</evidence>
<protein>
    <submittedName>
        <fullName evidence="1">Uncharacterized protein</fullName>
    </submittedName>
</protein>
<proteinExistence type="predicted"/>
<name>A0AAE1GCX1_PETCI</name>
<comment type="caution">
    <text evidence="1">The sequence shown here is derived from an EMBL/GenBank/DDBJ whole genome shotgun (WGS) entry which is preliminary data.</text>
</comment>
<dbReference type="Proteomes" id="UP001286313">
    <property type="component" value="Unassembled WGS sequence"/>
</dbReference>
<sequence>MRPRMRKKTIYVLSGLNRGESGYVSEGLAELQLLLDEGEEVDVLVSSSVLGPTWFSTPRSAHMIRLEEGLRKARPLSSANAAAATASRVESSAHLDPKWLLSERGCSILTEFRYIWQAPFLTILNGFELTMRSILLSASSRGRHNFDSVVMAKNQVSKQELVVGRMRRCAALMCYSLIETLLWKSKMSESDTIESIPSKDEVDYHALATAIKQRCDEFVRGEEATEDNRGCYAVSSLTTFMYMVAKGIFSSSYSMPRIKGTFYESILGVSRVMVHLRTIMSAEYYNLLQIVQEAGTSPRTHRGEPVQ</sequence>